<proteinExistence type="predicted"/>
<keyword evidence="3" id="KW-1185">Reference proteome</keyword>
<feature type="region of interest" description="Disordered" evidence="1">
    <location>
        <begin position="685"/>
        <end position="706"/>
    </location>
</feature>
<dbReference type="Proteomes" id="UP000091918">
    <property type="component" value="Unassembled WGS sequence"/>
</dbReference>
<evidence type="ECO:0000256" key="1">
    <source>
        <dbReference type="SAM" id="MobiDB-lite"/>
    </source>
</evidence>
<protein>
    <submittedName>
        <fullName evidence="2">Uncharacterized protein</fullName>
    </submittedName>
</protein>
<dbReference type="AlphaFoldDB" id="A0A1B7P1N8"/>
<gene>
    <name evidence="2" type="ORF">ACJ72_02894</name>
</gene>
<comment type="caution">
    <text evidence="2">The sequence shown here is derived from an EMBL/GenBank/DDBJ whole genome shotgun (WGS) entry which is preliminary data.</text>
</comment>
<reference evidence="2 3" key="1">
    <citation type="submission" date="2015-07" db="EMBL/GenBank/DDBJ databases">
        <title>Emmonsia species relationships and genome sequence.</title>
        <authorList>
            <person name="Cuomo C.A."/>
            <person name="Schwartz I.S."/>
            <person name="Kenyon C."/>
            <person name="de Hoog G.S."/>
            <person name="Govender N.P."/>
            <person name="Botha A."/>
            <person name="Moreno L."/>
            <person name="de Vries M."/>
            <person name="Munoz J.F."/>
            <person name="Stielow J.B."/>
        </authorList>
    </citation>
    <scope>NUCLEOTIDE SEQUENCE [LARGE SCALE GENOMIC DNA]</scope>
    <source>
        <strain evidence="2 3">CBS 136260</strain>
    </source>
</reference>
<accession>A0A1B7P1N8</accession>
<sequence length="857" mass="96438">MTSHPQAPKYADLHHDEIEYLSESQCQFDVPVPQAYCPYFEQRRSQHDDVHPACHLNMLVGLTAFEIGGKSDTRELPHAGAKLMEQVATQPSQTNSDPPLSNTVFYLFGHPFPECNSMVDIYCPRFQVYPGAADDTKPEFDLGFHNESPTVVHVDIAKSWKGLSSDKAEELLFWETSFRRVLEFLLRDQLELLKQQHDNKIQTLSTREQQKSGHWDRIHYLPISMLDIATAMVNTYREHRRMYHWLASKGNLYKAIAQFVRTHDCFVSPATTMSSFHTPGGLRIGVRLWDVKNYLQGKPIDLSGYPVEVNWASDTLSFVQFDPITAEGHKLCLVPRYNSPLKFSEADGISEPDHIIYKTATPWLRWDASISGFSGTVPFYSSSEEHMMYPEAPLIGGASGEQSKIYTLRIMITATAMEYFDTAVRFERTLRARVTINIKKRKCPQLNPVQHYTLGHVGPENGTCSGVQSSPKWGPMHQPSPKLKWCDDPFIGAGRALDQSWLPSRDPFNSFTGHSLLTNNMDTGLPALSDDDQIGGKNDISPPAPLESALRVLPLRCQRRSSHNLNPLKTAPKLGSRVLPQMKTDHPNHLRTESSDKRLRHDIVNMLARQLHRSQNDEDLEMVYRPWGKRSYLRCTGLPVQMKGNGYLGQDRRLQKNAMLSKANSEEDDEAYISKYSWKMRFGSDQGHPSNGKGRPECNISRTPSSEPLTMDCSRFLNSRKTTRTERDSGMDLPWTPPASDICPCEFEPCRPAASTYPKTRNGADEDVTELTPLVRGKDKASFVRMSVGRAEEERRTLGSDIGDIFDASLAPTSEDDWEGVDTDEEGVSIPDGGDSDEEQTNEGVPILIPGSSVAEG</sequence>
<dbReference type="EMBL" id="LGUA01000259">
    <property type="protein sequence ID" value="OAX82757.1"/>
    <property type="molecule type" value="Genomic_DNA"/>
</dbReference>
<evidence type="ECO:0000313" key="3">
    <source>
        <dbReference type="Proteomes" id="UP000091918"/>
    </source>
</evidence>
<name>A0A1B7P1N8_9EURO</name>
<dbReference type="STRING" id="1658172.A0A1B7P1N8"/>
<feature type="region of interest" description="Disordered" evidence="1">
    <location>
        <begin position="806"/>
        <end position="857"/>
    </location>
</feature>
<evidence type="ECO:0000313" key="2">
    <source>
        <dbReference type="EMBL" id="OAX82757.1"/>
    </source>
</evidence>
<organism evidence="2 3">
    <name type="scientific">Emergomyces africanus</name>
    <dbReference type="NCBI Taxonomy" id="1955775"/>
    <lineage>
        <taxon>Eukaryota</taxon>
        <taxon>Fungi</taxon>
        <taxon>Dikarya</taxon>
        <taxon>Ascomycota</taxon>
        <taxon>Pezizomycotina</taxon>
        <taxon>Eurotiomycetes</taxon>
        <taxon>Eurotiomycetidae</taxon>
        <taxon>Onygenales</taxon>
        <taxon>Ajellomycetaceae</taxon>
        <taxon>Emergomyces</taxon>
    </lineage>
</organism>
<feature type="compositionally biased region" description="Acidic residues" evidence="1">
    <location>
        <begin position="814"/>
        <end position="827"/>
    </location>
</feature>
<dbReference type="OrthoDB" id="5330058at2759"/>